<evidence type="ECO:0000256" key="3">
    <source>
        <dbReference type="SAM" id="MobiDB-lite"/>
    </source>
</evidence>
<dbReference type="Proteomes" id="UP000789706">
    <property type="component" value="Unassembled WGS sequence"/>
</dbReference>
<name>A0A9N8W174_9GLOM</name>
<dbReference type="EMBL" id="CAJVPK010000188">
    <property type="protein sequence ID" value="CAG8469888.1"/>
    <property type="molecule type" value="Genomic_DNA"/>
</dbReference>
<protein>
    <submittedName>
        <fullName evidence="5">10661_t:CDS:1</fullName>
    </submittedName>
</protein>
<dbReference type="GO" id="GO:0005085">
    <property type="term" value="F:guanyl-nucleotide exchange factor activity"/>
    <property type="evidence" value="ECO:0007669"/>
    <property type="project" value="UniProtKB-KW"/>
</dbReference>
<dbReference type="OrthoDB" id="10254377at2759"/>
<dbReference type="InterPro" id="IPR036964">
    <property type="entry name" value="RASGEF_cat_dom_sf"/>
</dbReference>
<reference evidence="5" key="1">
    <citation type="submission" date="2021-06" db="EMBL/GenBank/DDBJ databases">
        <authorList>
            <person name="Kallberg Y."/>
            <person name="Tangrot J."/>
            <person name="Rosling A."/>
        </authorList>
    </citation>
    <scope>NUCLEOTIDE SEQUENCE</scope>
    <source>
        <strain evidence="5">AZ414A</strain>
    </source>
</reference>
<accession>A0A9N8W174</accession>
<comment type="caution">
    <text evidence="5">The sequence shown here is derived from an EMBL/GenBank/DDBJ whole genome shotgun (WGS) entry which is preliminary data.</text>
</comment>
<dbReference type="SMART" id="SM00147">
    <property type="entry name" value="RasGEF"/>
    <property type="match status" value="1"/>
</dbReference>
<feature type="region of interest" description="Disordered" evidence="3">
    <location>
        <begin position="1"/>
        <end position="22"/>
    </location>
</feature>
<evidence type="ECO:0000256" key="2">
    <source>
        <dbReference type="PROSITE-ProRule" id="PRU00168"/>
    </source>
</evidence>
<dbReference type="Pfam" id="PF00617">
    <property type="entry name" value="RasGEF"/>
    <property type="match status" value="1"/>
</dbReference>
<dbReference type="SUPFAM" id="SSF48366">
    <property type="entry name" value="Ras GEF"/>
    <property type="match status" value="1"/>
</dbReference>
<keyword evidence="6" id="KW-1185">Reference proteome</keyword>
<dbReference type="InterPro" id="IPR001895">
    <property type="entry name" value="RASGEF_cat_dom"/>
</dbReference>
<dbReference type="PANTHER" id="PTHR23113:SF363">
    <property type="entry name" value="PROTEIN SON OF SEVENLESS"/>
    <property type="match status" value="1"/>
</dbReference>
<dbReference type="PANTHER" id="PTHR23113">
    <property type="entry name" value="GUANINE NUCLEOTIDE EXCHANGE FACTOR"/>
    <property type="match status" value="1"/>
</dbReference>
<evidence type="ECO:0000313" key="5">
    <source>
        <dbReference type="EMBL" id="CAG8469888.1"/>
    </source>
</evidence>
<feature type="compositionally biased region" description="Basic and acidic residues" evidence="3">
    <location>
        <begin position="1"/>
        <end position="12"/>
    </location>
</feature>
<dbReference type="PROSITE" id="PS50009">
    <property type="entry name" value="RASGEF_CAT"/>
    <property type="match status" value="1"/>
</dbReference>
<organism evidence="5 6">
    <name type="scientific">Diversispora eburnea</name>
    <dbReference type="NCBI Taxonomy" id="1213867"/>
    <lineage>
        <taxon>Eukaryota</taxon>
        <taxon>Fungi</taxon>
        <taxon>Fungi incertae sedis</taxon>
        <taxon>Mucoromycota</taxon>
        <taxon>Glomeromycotina</taxon>
        <taxon>Glomeromycetes</taxon>
        <taxon>Diversisporales</taxon>
        <taxon>Diversisporaceae</taxon>
        <taxon>Diversispora</taxon>
    </lineage>
</organism>
<dbReference type="GO" id="GO:0007265">
    <property type="term" value="P:Ras protein signal transduction"/>
    <property type="evidence" value="ECO:0007669"/>
    <property type="project" value="TreeGrafter"/>
</dbReference>
<proteinExistence type="predicted"/>
<feature type="domain" description="Ras-GEF" evidence="4">
    <location>
        <begin position="86"/>
        <end position="310"/>
    </location>
</feature>
<evidence type="ECO:0000256" key="1">
    <source>
        <dbReference type="ARBA" id="ARBA00022658"/>
    </source>
</evidence>
<sequence length="311" mass="35934">SIKETQQDDKEVSYPSTSYKPETIQINNNQESDINKHFPSKRSIDKLFLSQYPIIGVHGRMDSSGSSVLSCSYANHPYKSFVLMYRSELIVKQFCLIERNLLLNVQWDELVDISWTKDDEKIACDWVATEIVLTRDLEERALVIEKFIRIAQKCLQLSNFATLVQILLGLQSPPVERLHRTWTRVRTSEMRILKELNEYISPFGNWKVIRDAMRLYLSDLVFNSEIPSYIDPTPTPSPSPFSISIIQSQPLINFHKHRTTATISKRVMAFQNLSLNYNFPIESDVYNKCATLKGVEATKLVVMDLDVEDYV</sequence>
<dbReference type="InterPro" id="IPR023578">
    <property type="entry name" value="Ras_GEF_dom_sf"/>
</dbReference>
<dbReference type="GO" id="GO:0005886">
    <property type="term" value="C:plasma membrane"/>
    <property type="evidence" value="ECO:0007669"/>
    <property type="project" value="TreeGrafter"/>
</dbReference>
<evidence type="ECO:0000259" key="4">
    <source>
        <dbReference type="PROSITE" id="PS50009"/>
    </source>
</evidence>
<keyword evidence="1 2" id="KW-0344">Guanine-nucleotide releasing factor</keyword>
<gene>
    <name evidence="5" type="ORF">DEBURN_LOCUS3107</name>
</gene>
<feature type="non-terminal residue" evidence="5">
    <location>
        <position position="1"/>
    </location>
</feature>
<dbReference type="AlphaFoldDB" id="A0A9N8W174"/>
<dbReference type="InterPro" id="IPR008937">
    <property type="entry name" value="Ras-like_GEF"/>
</dbReference>
<dbReference type="Gene3D" id="1.10.840.10">
    <property type="entry name" value="Ras guanine-nucleotide exchange factors catalytic domain"/>
    <property type="match status" value="1"/>
</dbReference>
<evidence type="ECO:0000313" key="6">
    <source>
        <dbReference type="Proteomes" id="UP000789706"/>
    </source>
</evidence>